<feature type="domain" description="K Homology" evidence="3">
    <location>
        <begin position="143"/>
        <end position="241"/>
    </location>
</feature>
<keyword evidence="1" id="KW-0694">RNA-binding</keyword>
<dbReference type="Gene3D" id="3.30.1370.10">
    <property type="entry name" value="K Homology domain, type 1"/>
    <property type="match status" value="1"/>
</dbReference>
<accession>A0A914DH16</accession>
<dbReference type="InterPro" id="IPR004087">
    <property type="entry name" value="KH_dom"/>
</dbReference>
<dbReference type="FunFam" id="3.30.1370.10:FF:000105">
    <property type="entry name" value="Protein CBG12765"/>
    <property type="match status" value="1"/>
</dbReference>
<organism evidence="4 5">
    <name type="scientific">Acrobeloides nanus</name>
    <dbReference type="NCBI Taxonomy" id="290746"/>
    <lineage>
        <taxon>Eukaryota</taxon>
        <taxon>Metazoa</taxon>
        <taxon>Ecdysozoa</taxon>
        <taxon>Nematoda</taxon>
        <taxon>Chromadorea</taxon>
        <taxon>Rhabditida</taxon>
        <taxon>Tylenchina</taxon>
        <taxon>Cephalobomorpha</taxon>
        <taxon>Cephaloboidea</taxon>
        <taxon>Cephalobidae</taxon>
        <taxon>Acrobeloides</taxon>
    </lineage>
</organism>
<feature type="compositionally biased region" description="Basic and acidic residues" evidence="2">
    <location>
        <begin position="262"/>
        <end position="278"/>
    </location>
</feature>
<evidence type="ECO:0000256" key="2">
    <source>
        <dbReference type="SAM" id="MobiDB-lite"/>
    </source>
</evidence>
<dbReference type="InterPro" id="IPR055256">
    <property type="entry name" value="KH_1_KHDC4/BBP-like"/>
</dbReference>
<dbReference type="AlphaFoldDB" id="A0A914DH16"/>
<evidence type="ECO:0000256" key="1">
    <source>
        <dbReference type="ARBA" id="ARBA00022884"/>
    </source>
</evidence>
<dbReference type="PANTHER" id="PTHR11208">
    <property type="entry name" value="RNA-BINDING PROTEIN RELATED"/>
    <property type="match status" value="1"/>
</dbReference>
<dbReference type="WBParaSite" id="ACRNAN_scaffold250.g9747.t1">
    <property type="protein sequence ID" value="ACRNAN_scaffold250.g9747.t1"/>
    <property type="gene ID" value="ACRNAN_scaffold250.g9747"/>
</dbReference>
<sequence>MSKRGGGRGGGANAGGGGYGSGGYGGGAGAVSDDYGYGGGYGAGYGAAAGGGGYGYGGGFPPAPAGYGYGGGFPPVPAEVPSPLDAEIAVVVQEMHREIASLDAAGEFGEQFRNAKRLLSSEVNNLENNIDPEWLEVDIGKPIKVTKKVLVPSFRHPKFNFVGKVLGPKGQTLQNIAKQFKCHVYILGRGSTRDRAKEQELLASGDPQFAHYGGPLHVKIETTAPPAEAYKRVAGVLGVLAELLIPVKDAHIEGITVNFEEGDGKKEGEDEGESKNGDNGDDSGTKPSSEQHRGGFRGGGGRGGGRGGPRGGGRGRGGGFGGRGGGGGGGGPGGGRFQPY</sequence>
<keyword evidence="4" id="KW-1185">Reference proteome</keyword>
<dbReference type="PANTHER" id="PTHR11208:SF42">
    <property type="entry name" value="QUAKING RELATED 54B, ISOFORM E"/>
    <property type="match status" value="1"/>
</dbReference>
<evidence type="ECO:0000259" key="3">
    <source>
        <dbReference type="SMART" id="SM00322"/>
    </source>
</evidence>
<evidence type="ECO:0000313" key="4">
    <source>
        <dbReference type="Proteomes" id="UP000887540"/>
    </source>
</evidence>
<evidence type="ECO:0000313" key="5">
    <source>
        <dbReference type="WBParaSite" id="ACRNAN_scaffold250.g9747.t1"/>
    </source>
</evidence>
<dbReference type="GO" id="GO:0000381">
    <property type="term" value="P:regulation of alternative mRNA splicing, via spliceosome"/>
    <property type="evidence" value="ECO:0007669"/>
    <property type="project" value="TreeGrafter"/>
</dbReference>
<dbReference type="InterPro" id="IPR045071">
    <property type="entry name" value="BBP-like"/>
</dbReference>
<dbReference type="SUPFAM" id="SSF54791">
    <property type="entry name" value="Eukaryotic type KH-domain (KH-domain type I)"/>
    <property type="match status" value="1"/>
</dbReference>
<dbReference type="Pfam" id="PF22675">
    <property type="entry name" value="KH-I_KHDC4-BBP"/>
    <property type="match status" value="1"/>
</dbReference>
<feature type="compositionally biased region" description="Gly residues" evidence="2">
    <location>
        <begin position="296"/>
        <end position="340"/>
    </location>
</feature>
<dbReference type="GO" id="GO:0005634">
    <property type="term" value="C:nucleus"/>
    <property type="evidence" value="ECO:0007669"/>
    <property type="project" value="TreeGrafter"/>
</dbReference>
<name>A0A914DH16_9BILA</name>
<dbReference type="GO" id="GO:0003729">
    <property type="term" value="F:mRNA binding"/>
    <property type="evidence" value="ECO:0007669"/>
    <property type="project" value="TreeGrafter"/>
</dbReference>
<feature type="region of interest" description="Disordered" evidence="2">
    <location>
        <begin position="259"/>
        <end position="340"/>
    </location>
</feature>
<protein>
    <submittedName>
        <fullName evidence="5">K Homology domain-containing protein</fullName>
    </submittedName>
</protein>
<dbReference type="SMART" id="SM00322">
    <property type="entry name" value="KH"/>
    <property type="match status" value="1"/>
</dbReference>
<dbReference type="Proteomes" id="UP000887540">
    <property type="component" value="Unplaced"/>
</dbReference>
<dbReference type="InterPro" id="IPR036612">
    <property type="entry name" value="KH_dom_type_1_sf"/>
</dbReference>
<reference evidence="5" key="1">
    <citation type="submission" date="2022-11" db="UniProtKB">
        <authorList>
            <consortium name="WormBaseParasite"/>
        </authorList>
    </citation>
    <scope>IDENTIFICATION</scope>
</reference>
<proteinExistence type="predicted"/>